<organism evidence="1 2">
    <name type="scientific">Aspergillus niger ATCC 13496</name>
    <dbReference type="NCBI Taxonomy" id="1353008"/>
    <lineage>
        <taxon>Eukaryota</taxon>
        <taxon>Fungi</taxon>
        <taxon>Dikarya</taxon>
        <taxon>Ascomycota</taxon>
        <taxon>Pezizomycotina</taxon>
        <taxon>Eurotiomycetes</taxon>
        <taxon>Eurotiomycetidae</taxon>
        <taxon>Eurotiales</taxon>
        <taxon>Aspergillaceae</taxon>
        <taxon>Aspergillus</taxon>
        <taxon>Aspergillus subgen. Circumdati</taxon>
    </lineage>
</organism>
<evidence type="ECO:0008006" key="3">
    <source>
        <dbReference type="Google" id="ProtNLM"/>
    </source>
</evidence>
<evidence type="ECO:0000313" key="1">
    <source>
        <dbReference type="EMBL" id="RDH16175.1"/>
    </source>
</evidence>
<protein>
    <recommendedName>
        <fullName evidence="3">Transcription factor domain-containing protein</fullName>
    </recommendedName>
</protein>
<dbReference type="CDD" id="cd12148">
    <property type="entry name" value="fungal_TF_MHR"/>
    <property type="match status" value="1"/>
</dbReference>
<dbReference type="EMBL" id="KZ851941">
    <property type="protein sequence ID" value="RDH16175.1"/>
    <property type="molecule type" value="Genomic_DNA"/>
</dbReference>
<sequence length="876" mass="98150">MPCVSAAYGELWRPPYSSDDRYRHATAHPFSVPQAALFPNEYSVLPVPELSQLSEDDLCGREGRLIDMIHNPAGAPPPFSISTPMSDTLQEPTAHFAPPGYRLQVPFSVQDSNSNIQTPPCYHHRTEVPVHYPTLTPEQQVPALHNSDIRENKTSGICRPKAHRAQEKRPTCERCKDQNLGCDYAVDSVRNILERKDKATQLLLDRINDMEDGLNEKLERLSAIQIETSAQLSRMSECSLLKPRVVKRKEIEKKSRAQVLDDRSIPVDHTMANNKLLSWPSIKGLIGPREYDEDHIMELEEERGITFIVQARSQKNDACAIRTGHNLKAFDLGIDEHGSFSTDAETVRRYYQSYMNHMHKLHPFLSPTEMSAKIESFIRKYCPFEASIPGKTLNSHSTNNLPRGVKRKTSWKEIYDAGPVRDYLPGVESRGFSRRHVEKSLENAIILSILALGSICEVQVVIPGLNPDTPADPQKERIFEPSTRSTLTLGETELVFQLRKDFSSQAYNYYSSAAVKDQNNTPDRSMSRDCHHLRSADVMPGLAYYIYAAQILGSFQGANRLHYVQAALLAGLYVGQLALPFQSHGWIYQAARACQVLVRSKRYEQISDGPLKDMYDFACWTCLQLESDILADLNLPASGISHSEGRIGLPKGRALCLSQDGFSSNSMGMFIYSARIYLTKILNRLDSHLYTFETGKQEQLSSYKIGILSMNLEQWRKDLPESMTWKDTDPPSPDINVAHMRAKYYSAQYLIHRPLLYYALHHSSLGPCGRSIPVPSLTGYTTSGEGSLPSPSVAHGRGVNDMSQLPSDVNAPDGTVTSPDPHLAEGPWTRLQYCDLSPEVRRACKLCVESAILSTQAFDAIEGRPVVTNIFGLAHA</sequence>
<dbReference type="InterPro" id="IPR053181">
    <property type="entry name" value="EcdB-like_regulator"/>
</dbReference>
<proteinExistence type="predicted"/>
<dbReference type="AlphaFoldDB" id="A0A370BQ06"/>
<gene>
    <name evidence="1" type="ORF">M747DRAFT_359022</name>
</gene>
<dbReference type="Proteomes" id="UP000253845">
    <property type="component" value="Unassembled WGS sequence"/>
</dbReference>
<reference evidence="1 2" key="1">
    <citation type="submission" date="2018-07" db="EMBL/GenBank/DDBJ databases">
        <title>Section-level genome sequencing of Aspergillus section Nigri to investigate inter- and intra-species variation.</title>
        <authorList>
            <consortium name="DOE Joint Genome Institute"/>
            <person name="Vesth T.C."/>
            <person name="Nybo J.L."/>
            <person name="Theobald S."/>
            <person name="Frisvad J.C."/>
            <person name="Larsen T.O."/>
            <person name="Nielsen K.F."/>
            <person name="Hoof J.B."/>
            <person name="Brandl J."/>
            <person name="Salamov A."/>
            <person name="Riley R."/>
            <person name="Gladden J.M."/>
            <person name="Phatale P."/>
            <person name="Nielsen M.T."/>
            <person name="Lyhne E.K."/>
            <person name="Kogle M.E."/>
            <person name="Strasser K."/>
            <person name="McDonnell E."/>
            <person name="Barry K."/>
            <person name="Clum A."/>
            <person name="Chen C."/>
            <person name="Nolan M."/>
            <person name="Sandor L."/>
            <person name="Kuo A."/>
            <person name="Lipzen A."/>
            <person name="Hainaut M."/>
            <person name="Drula E."/>
            <person name="Tsang A."/>
            <person name="Magnuson J.K."/>
            <person name="Henrissat B."/>
            <person name="Wiebenga A."/>
            <person name="Simmons B.A."/>
            <person name="Makela M.R."/>
            <person name="De vries R.P."/>
            <person name="Grigoriev I.V."/>
            <person name="Mortensen U.H."/>
            <person name="Baker S.E."/>
            <person name="Andersen M.R."/>
        </authorList>
    </citation>
    <scope>NUCLEOTIDE SEQUENCE [LARGE SCALE GENOMIC DNA]</scope>
    <source>
        <strain evidence="1 2">ATCC 13496</strain>
    </source>
</reference>
<accession>A0A370BQ06</accession>
<dbReference type="VEuPathDB" id="FungiDB:M747DRAFT_359022"/>
<dbReference type="PANTHER" id="PTHR47785:SF4">
    <property type="entry name" value="ZN(II)2CYS6 TRANSCRIPTION FACTOR (EUROFUNG)"/>
    <property type="match status" value="1"/>
</dbReference>
<evidence type="ECO:0000313" key="2">
    <source>
        <dbReference type="Proteomes" id="UP000253845"/>
    </source>
</evidence>
<name>A0A370BQ06_ASPNG</name>
<dbReference type="PANTHER" id="PTHR47785">
    <property type="entry name" value="ZN(II)2CYS6 TRANSCRIPTION FACTOR (EUROFUNG)-RELATED-RELATED"/>
    <property type="match status" value="1"/>
</dbReference>